<dbReference type="GO" id="GO:0003899">
    <property type="term" value="F:DNA-directed RNA polymerase activity"/>
    <property type="evidence" value="ECO:0007669"/>
    <property type="project" value="InterPro"/>
</dbReference>
<feature type="region of interest" description="Disordered" evidence="7">
    <location>
        <begin position="142"/>
        <end position="161"/>
    </location>
</feature>
<dbReference type="InterPro" id="IPR033685">
    <property type="entry name" value="HSV_PRIM"/>
</dbReference>
<dbReference type="EMBL" id="MH790560">
    <property type="protein sequence ID" value="QBH76564.1"/>
    <property type="molecule type" value="Genomic_DNA"/>
</dbReference>
<sequence>MTTSLSAMLRMAWETSTSADLSAAPTDMYICRMVAMHVSARRRILSRCAATAPSMVEPSSPGWWRASLSRLTMQAWYVRARARAFTRRRVSSSDSRASSSVMGAGKSALTTARASCSRGSASEGGAAARIISYCCSSGRVPQPHSTPSRDAIPEHARGSAPAFPHPTPSGFAGAMGTEDCDHEGRSVAAPVEVTALYATDGCVITSSLALLTNCLLGAEPLYIFSYDAYRPDAPNGPTGAPTEQERFEGSRALYRDAGGLNGDSFRVTFCLLGTEVGVTHHPKGRTRPMFVCRFERADDVAVLQDALGRGTPLLPAHITATLDLEATFALHANIIMALTVAIVHNAPARIGSGSTAPLYEPGESMRSVVGRMSLGQRGLTTLFVHHEARVLAAYRRAYYGSAQSPFWFLSKFGPDEKSLVLAARYYLLQAPRLGGAGATYDLQAVKDICATYAIPHDPRPDTLSAASLTSFAAITRFCCTSQYSRGAAAAGFPLYVERRIAADVRETGALEKFIAHDRSCLRVSDREFITYIYLAHFECFSPPRLATHLRAVTTHDPSPAASTEQPSPLGREAVEQFFRHVRAQLNIREYVKQNVTPRETALAGDAAAAYLRARTYAPAALTPAPAYCGVADSSTKMMGRLAEAERLLVPHGWPAFAPTTPGDDAGGGTAAPQTCGIVKRLLKLAATEQQGTTPPAIAALMQDASVQTPLPVYRITMSPTGQAFAAAARDDWARVTRDARPPEATVVADAAAAPEPGALGRRLTRRICARGPALPPGGLAVGGQMYVNRNEIFNAALAVTNIILDLDIALKEPVPFPRLHEALGHFRRGALAAVQLLFPAARVDPDAYPCYFFKSACRPRAPPVCAGDGPSAGGDDGDGDWFPDAGGPGDEEWEEDTDPMDTTHGPLPDDEAAYLDLLHEQIPAATPSEPDSVVCSCADKIGLRVCLPVPAPYVVHGSLTMRGVARVIQQAVLLDRDFVEAVGSHVKNFLLIDTGVYAHGHSLRLPYFAKIGPDGSACGRLLPVFVIPPACEDVPAFVAAHADPRRFHFHAPPMFSAAPREIRVLHSLGGDYVSFFEKKASRNALEHFGRRETLTEVLGRYDVRPDAGETVEGFASELLGRIVACIEAHFPEHAREYQAVSVRRAVIKDDWVLLQLIPGRGALNQSLSCLRFKHGRASRATARTFLALSVGTNNRLCASLCQQCFATKCDNNRLHTLFTVDAGTPCSRSAPSSTSRPSSS</sequence>
<dbReference type="GO" id="GO:0039686">
    <property type="term" value="P:bidirectional double-stranded viral DNA replication"/>
    <property type="evidence" value="ECO:0007669"/>
    <property type="project" value="InterPro"/>
</dbReference>
<keyword evidence="3" id="KW-0235">DNA replication</keyword>
<evidence type="ECO:0000313" key="9">
    <source>
        <dbReference type="EMBL" id="QBH77235.1"/>
    </source>
</evidence>
<keyword evidence="4" id="KW-0479">Metal-binding</keyword>
<keyword evidence="1" id="KW-1048">Host nucleus</keyword>
<keyword evidence="2" id="KW-0808">Transferase</keyword>
<proteinExistence type="inferred from homology"/>
<evidence type="ECO:0000256" key="4">
    <source>
        <dbReference type="ARBA" id="ARBA00022723"/>
    </source>
</evidence>
<dbReference type="GO" id="GO:0006260">
    <property type="term" value="P:DNA replication"/>
    <property type="evidence" value="ECO:0007669"/>
    <property type="project" value="UniProtKB-KW"/>
</dbReference>
<accession>A0A481T5I1</accession>
<evidence type="ECO:0000256" key="1">
    <source>
        <dbReference type="ARBA" id="ARBA00022562"/>
    </source>
</evidence>
<evidence type="ECO:0000313" key="8">
    <source>
        <dbReference type="EMBL" id="QBH76564.1"/>
    </source>
</evidence>
<feature type="compositionally biased region" description="Acidic residues" evidence="7">
    <location>
        <begin position="889"/>
        <end position="899"/>
    </location>
</feature>
<evidence type="ECO:0000256" key="2">
    <source>
        <dbReference type="ARBA" id="ARBA00022679"/>
    </source>
</evidence>
<keyword evidence="6" id="KW-0862">Zinc</keyword>
<name>A0A481T5I1_HHV2</name>
<dbReference type="GO" id="GO:0008270">
    <property type="term" value="F:zinc ion binding"/>
    <property type="evidence" value="ECO:0007669"/>
    <property type="project" value="UniProtKB-KW"/>
</dbReference>
<dbReference type="EMBL" id="MH790568">
    <property type="protein sequence ID" value="QBH77235.1"/>
    <property type="molecule type" value="Genomic_DNA"/>
</dbReference>
<feature type="region of interest" description="Disordered" evidence="7">
    <location>
        <begin position="868"/>
        <end position="901"/>
    </location>
</feature>
<evidence type="ECO:0000313" key="10">
    <source>
        <dbReference type="EMBL" id="QBH81444.1"/>
    </source>
</evidence>
<reference evidence="8" key="1">
    <citation type="submission" date="2018-08" db="EMBL/GenBank/DDBJ databases">
        <title>HSV2 whole genome sequences from clinical isolates.</title>
        <authorList>
            <person name="Roychoudhury P."/>
            <person name="Greninger A.L."/>
            <person name="Jerome K.R."/>
            <person name="Johnston C."/>
            <person name="Wald A."/>
            <person name="Xie H."/>
        </authorList>
    </citation>
    <scope>NUCLEOTIDE SEQUENCE</scope>
    <source>
        <strain evidence="8">2008-7628_S559_L001</strain>
        <strain evidence="10">2011-21768</strain>
        <strain evidence="9">2012-4759</strain>
    </source>
</reference>
<evidence type="ECO:0000256" key="6">
    <source>
        <dbReference type="ARBA" id="ARBA00022833"/>
    </source>
</evidence>
<dbReference type="HAMAP" id="MF_04011">
    <property type="entry name" value="HSV_PRIM"/>
    <property type="match status" value="1"/>
</dbReference>
<evidence type="ECO:0000256" key="3">
    <source>
        <dbReference type="ARBA" id="ARBA00022705"/>
    </source>
</evidence>
<evidence type="ECO:0000256" key="7">
    <source>
        <dbReference type="SAM" id="MobiDB-lite"/>
    </source>
</evidence>
<protein>
    <submittedName>
        <fullName evidence="8">UL52</fullName>
    </submittedName>
</protein>
<keyword evidence="5" id="KW-0863">Zinc-finger</keyword>
<evidence type="ECO:0000256" key="5">
    <source>
        <dbReference type="ARBA" id="ARBA00022771"/>
    </source>
</evidence>
<dbReference type="Pfam" id="PF03121">
    <property type="entry name" value="Herpes_UL52"/>
    <property type="match status" value="1"/>
</dbReference>
<dbReference type="EMBL" id="MH790618">
    <property type="protein sequence ID" value="QBH81444.1"/>
    <property type="molecule type" value="Genomic_DNA"/>
</dbReference>
<organism evidence="8">
    <name type="scientific">Human herpesvirus 2</name>
    <name type="common">HHV-2</name>
    <name type="synonym">Human herpes simplex virus 2</name>
    <dbReference type="NCBI Taxonomy" id="10310"/>
    <lineage>
        <taxon>Viruses</taxon>
        <taxon>Duplodnaviria</taxon>
        <taxon>Heunggongvirae</taxon>
        <taxon>Peploviricota</taxon>
        <taxon>Herviviricetes</taxon>
        <taxon>Herpesvirales</taxon>
        <taxon>Orthoherpesviridae</taxon>
        <taxon>Alphaherpesvirinae</taxon>
        <taxon>Simplexvirus</taxon>
        <taxon>Simplexvirus humanalpha2</taxon>
    </lineage>
</organism>
<organismHost>
    <name type="scientific">Homo sapiens</name>
    <name type="common">Human</name>
    <dbReference type="NCBI Taxonomy" id="9606"/>
</organismHost>